<evidence type="ECO:0000313" key="2">
    <source>
        <dbReference type="Proteomes" id="UP000292855"/>
    </source>
</evidence>
<reference evidence="1 2" key="1">
    <citation type="submission" date="2019-02" db="EMBL/GenBank/DDBJ databases">
        <authorList>
            <person name="Li Y."/>
        </authorList>
    </citation>
    <scope>NUCLEOTIDE SEQUENCE [LARGE SCALE GENOMIC DNA]</scope>
    <source>
        <strain evidence="1 2">30C10-4-7</strain>
    </source>
</reference>
<organism evidence="1 2">
    <name type="scientific">Sphingobacterium corticibacterium</name>
    <dbReference type="NCBI Taxonomy" id="2484746"/>
    <lineage>
        <taxon>Bacteria</taxon>
        <taxon>Pseudomonadati</taxon>
        <taxon>Bacteroidota</taxon>
        <taxon>Sphingobacteriia</taxon>
        <taxon>Sphingobacteriales</taxon>
        <taxon>Sphingobacteriaceae</taxon>
        <taxon>Sphingobacterium</taxon>
    </lineage>
</organism>
<sequence length="684" mass="80325">MRKRLSKIVRDLQTNIGLLGEFLIANGYDFNEDPNEDYPSDVVEFIEENYPAFLARKNGQRRAYKTDHKPQESANREVPLELRIIEAAGKEKKLIERIIGFTDMDWPYTVAKYSGTCSQPIEFSLFDEVICDLLLLQNMPTDQIGEILGLDTIKDPAERDILDKALHELENDKIVEGDGHKIWLTELGKEYVNNGVKFSTFTRNFDLYIDNLGPNHAKTKEIFRNLKSEKNLTHDKELLPKTIEEVKPLAEVQAPEIHFPQKSFLLQSSRLTGAQGFKAKVWIVLLENFRDNTMRAIVYDEKQDKIIDTLSEVLDRNEKIKAELLEKIVDLGEYAEFTQETKQQEQIDAEEKLIHKQVEIDLATDNHDAAKLKEIAKEIESIRSHFYSLEFEIELKRLFDTTSDSIMIQSPWVRDFAFKKRIPFIREYLKKGGRVYISYSANESFNGDKMVQDESMKLLLDLDKNLNFYYCELPAFHYKNVWLVREDKKNIYYSGSYNILSFFVSQNMKKIRQEKMTRMEWDSELEKQYSDVFKKFGLKYINAAIDDFNLLCTNPPEVITREYLQKLRQVENTKLIPFRDIGEPEFNRVLKELDQTKSDNLTYYRKVFFESEIQRYRSEVKQLVKKSVDPEKKKSLQKEFSNLRDEFIDFLDIQMGAANQLTNEINSIKTFVQKVNHTPRVAKR</sequence>
<keyword evidence="2" id="KW-1185">Reference proteome</keyword>
<dbReference type="EMBL" id="SGIT01000006">
    <property type="protein sequence ID" value="RZF57878.1"/>
    <property type="molecule type" value="Genomic_DNA"/>
</dbReference>
<proteinExistence type="predicted"/>
<name>A0A4V2DBG2_9SPHI</name>
<dbReference type="Proteomes" id="UP000292855">
    <property type="component" value="Unassembled WGS sequence"/>
</dbReference>
<protein>
    <submittedName>
        <fullName evidence="1">Uncharacterized protein</fullName>
    </submittedName>
</protein>
<comment type="caution">
    <text evidence="1">The sequence shown here is derived from an EMBL/GenBank/DDBJ whole genome shotgun (WGS) entry which is preliminary data.</text>
</comment>
<dbReference type="RefSeq" id="WP_130143365.1">
    <property type="nucleotide sequence ID" value="NZ_SGIT01000006.1"/>
</dbReference>
<gene>
    <name evidence="1" type="ORF">EWE74_19600</name>
</gene>
<dbReference type="OrthoDB" id="9757917at2"/>
<accession>A0A4V2DBG2</accession>
<dbReference type="AlphaFoldDB" id="A0A4V2DBG2"/>
<evidence type="ECO:0000313" key="1">
    <source>
        <dbReference type="EMBL" id="RZF57878.1"/>
    </source>
</evidence>